<evidence type="ECO:0000313" key="2">
    <source>
        <dbReference type="EMBL" id="RHG17496.1"/>
    </source>
</evidence>
<reference evidence="2 3" key="1">
    <citation type="submission" date="2018-08" db="EMBL/GenBank/DDBJ databases">
        <title>A genome reference for cultivated species of the human gut microbiota.</title>
        <authorList>
            <person name="Zou Y."/>
            <person name="Xue W."/>
            <person name="Luo G."/>
        </authorList>
    </citation>
    <scope>NUCLEOTIDE SEQUENCE [LARGE SCALE GENOMIC DNA]</scope>
    <source>
        <strain evidence="2 3">AM22-7AC</strain>
    </source>
</reference>
<name>A0A414SDZ1_MEDGN</name>
<evidence type="ECO:0000256" key="1">
    <source>
        <dbReference type="SAM" id="Phobius"/>
    </source>
</evidence>
<keyword evidence="1" id="KW-1133">Transmembrane helix</keyword>
<dbReference type="RefSeq" id="WP_118263138.1">
    <property type="nucleotide sequence ID" value="NZ_JAQESN010000058.1"/>
</dbReference>
<keyword evidence="1" id="KW-0472">Membrane</keyword>
<keyword evidence="1" id="KW-0812">Transmembrane</keyword>
<dbReference type="Proteomes" id="UP000285697">
    <property type="component" value="Unassembled WGS sequence"/>
</dbReference>
<dbReference type="InterPro" id="IPR025531">
    <property type="entry name" value="DUF4418"/>
</dbReference>
<protein>
    <submittedName>
        <fullName evidence="2">DUF4418 family protein</fullName>
    </submittedName>
</protein>
<dbReference type="EMBL" id="QRIA01000015">
    <property type="protein sequence ID" value="RHG17496.1"/>
    <property type="molecule type" value="Genomic_DNA"/>
</dbReference>
<dbReference type="AlphaFoldDB" id="A0A414SDZ1"/>
<proteinExistence type="predicted"/>
<feature type="transmembrane region" description="Helical" evidence="1">
    <location>
        <begin position="73"/>
        <end position="92"/>
    </location>
</feature>
<gene>
    <name evidence="2" type="ORF">DW270_11555</name>
</gene>
<feature type="transmembrane region" description="Helical" evidence="1">
    <location>
        <begin position="46"/>
        <end position="66"/>
    </location>
</feature>
<feature type="transmembrane region" description="Helical" evidence="1">
    <location>
        <begin position="7"/>
        <end position="26"/>
    </location>
</feature>
<accession>A0A414SDZ1</accession>
<dbReference type="Pfam" id="PF14387">
    <property type="entry name" value="DUF4418"/>
    <property type="match status" value="1"/>
</dbReference>
<organism evidence="2 3">
    <name type="scientific">Mediterraneibacter gnavus</name>
    <name type="common">Ruminococcus gnavus</name>
    <dbReference type="NCBI Taxonomy" id="33038"/>
    <lineage>
        <taxon>Bacteria</taxon>
        <taxon>Bacillati</taxon>
        <taxon>Bacillota</taxon>
        <taxon>Clostridia</taxon>
        <taxon>Lachnospirales</taxon>
        <taxon>Lachnospiraceae</taxon>
        <taxon>Mediterraneibacter</taxon>
    </lineage>
</organism>
<sequence>MKKKVRVMLNCMVILAMVSGFTVFPVCSDFLELSNGNMAYMSCHYMMKMGILVSVLFVAVIVEQFLNKKNFKVLYIVFGVILILLTLHSPIFDGPCRNVMMDCHKTAWCFRMAGGISLIIGCLQFTKEKGNRV</sequence>
<comment type="caution">
    <text evidence="2">The sequence shown here is derived from an EMBL/GenBank/DDBJ whole genome shotgun (WGS) entry which is preliminary data.</text>
</comment>
<evidence type="ECO:0000313" key="3">
    <source>
        <dbReference type="Proteomes" id="UP000285697"/>
    </source>
</evidence>